<comment type="caution">
    <text evidence="2">The sequence shown here is derived from an EMBL/GenBank/DDBJ whole genome shotgun (WGS) entry which is preliminary data.</text>
</comment>
<proteinExistence type="predicted"/>
<dbReference type="EMBL" id="BMMX01000020">
    <property type="protein sequence ID" value="GGL02195.1"/>
    <property type="molecule type" value="Genomic_DNA"/>
</dbReference>
<reference evidence="2" key="2">
    <citation type="submission" date="2020-09" db="EMBL/GenBank/DDBJ databases">
        <authorList>
            <person name="Sun Q."/>
            <person name="Zhou Y."/>
        </authorList>
    </citation>
    <scope>NUCLEOTIDE SEQUENCE</scope>
    <source>
        <strain evidence="2">CGMCC 4.7299</strain>
    </source>
</reference>
<evidence type="ECO:0000256" key="1">
    <source>
        <dbReference type="SAM" id="SignalP"/>
    </source>
</evidence>
<dbReference type="RefSeq" id="WP_189080867.1">
    <property type="nucleotide sequence ID" value="NZ_BMMX01000020.1"/>
</dbReference>
<accession>A0A8J3FPL1</accession>
<reference evidence="2" key="1">
    <citation type="journal article" date="2014" name="Int. J. Syst. Evol. Microbiol.">
        <title>Complete genome sequence of Corynebacterium casei LMG S-19264T (=DSM 44701T), isolated from a smear-ripened cheese.</title>
        <authorList>
            <consortium name="US DOE Joint Genome Institute (JGI-PGF)"/>
            <person name="Walter F."/>
            <person name="Albersmeier A."/>
            <person name="Kalinowski J."/>
            <person name="Ruckert C."/>
        </authorList>
    </citation>
    <scope>NUCLEOTIDE SEQUENCE</scope>
    <source>
        <strain evidence="2">CGMCC 4.7299</strain>
    </source>
</reference>
<keyword evidence="3" id="KW-1185">Reference proteome</keyword>
<evidence type="ECO:0008006" key="4">
    <source>
        <dbReference type="Google" id="ProtNLM"/>
    </source>
</evidence>
<evidence type="ECO:0000313" key="2">
    <source>
        <dbReference type="EMBL" id="GGL02195.1"/>
    </source>
</evidence>
<feature type="signal peptide" evidence="1">
    <location>
        <begin position="1"/>
        <end position="30"/>
    </location>
</feature>
<feature type="chain" id="PRO_5035200092" description="Secreted protein" evidence="1">
    <location>
        <begin position="31"/>
        <end position="161"/>
    </location>
</feature>
<protein>
    <recommendedName>
        <fullName evidence="4">Secreted protein</fullName>
    </recommendedName>
</protein>
<sequence>MSKGRRIASLAAAATAVVAVTSVVPTPVSAATETKGPEPVNVSLQTVRAHQPTFVHVWWRTDKTICDFELRVWGTPRVEVGYPANTGTYTSFSHGSRLDKREIDYTAFRVDADVAGSRWISLPAMLTYRSCAGEPRDFARTTTFRLPVHVPSAAGGGSASS</sequence>
<evidence type="ECO:0000313" key="3">
    <source>
        <dbReference type="Proteomes" id="UP000656042"/>
    </source>
</evidence>
<name>A0A8J3FPL1_9ACTN</name>
<dbReference type="Proteomes" id="UP000656042">
    <property type="component" value="Unassembled WGS sequence"/>
</dbReference>
<organism evidence="2 3">
    <name type="scientific">Mangrovihabitans endophyticus</name>
    <dbReference type="NCBI Taxonomy" id="1751298"/>
    <lineage>
        <taxon>Bacteria</taxon>
        <taxon>Bacillati</taxon>
        <taxon>Actinomycetota</taxon>
        <taxon>Actinomycetes</taxon>
        <taxon>Micromonosporales</taxon>
        <taxon>Micromonosporaceae</taxon>
        <taxon>Mangrovihabitans</taxon>
    </lineage>
</organism>
<gene>
    <name evidence="2" type="ORF">GCM10012284_40910</name>
</gene>
<keyword evidence="1" id="KW-0732">Signal</keyword>
<dbReference type="AlphaFoldDB" id="A0A8J3FPL1"/>